<dbReference type="Gene3D" id="1.10.510.10">
    <property type="entry name" value="Transferase(Phosphotransferase) domain 1"/>
    <property type="match status" value="1"/>
</dbReference>
<sequence>MSADHYGWRANIYVGWLRGDDGTRTRVAIKTMRVSHEDPIEIKRRLIIETAVWVDLDHPNILKFLGLAPDLGSYGVPALVSPYCEKGTVDDYLRLHPNTNTKLFIIKGVASGLQYLHQRDVVHGNLKPSSILIYDDGRALLCGFGSSRILTQQSPTKLFVATRYDAPEFIGSNTMGPNKPTDVYSFAMTCYRIWTNTKPFADLASDSSVIVAVILEQARPAYPTSDIPPGTDLVWKILEDCWKTEAEKRLEVSVAMERLAKINIPA</sequence>
<dbReference type="Proteomes" id="UP000807342">
    <property type="component" value="Unassembled WGS sequence"/>
</dbReference>
<dbReference type="EMBL" id="MU151776">
    <property type="protein sequence ID" value="KAF9441820.1"/>
    <property type="molecule type" value="Genomic_DNA"/>
</dbReference>
<dbReference type="InterPro" id="IPR000719">
    <property type="entry name" value="Prot_kinase_dom"/>
</dbReference>
<dbReference type="PIRSF" id="PIRSF000654">
    <property type="entry name" value="Integrin-linked_kinase"/>
    <property type="match status" value="1"/>
</dbReference>
<comment type="caution">
    <text evidence="2">The sequence shown here is derived from an EMBL/GenBank/DDBJ whole genome shotgun (WGS) entry which is preliminary data.</text>
</comment>
<dbReference type="OrthoDB" id="5966500at2759"/>
<dbReference type="PROSITE" id="PS50011">
    <property type="entry name" value="PROTEIN_KINASE_DOM"/>
    <property type="match status" value="1"/>
</dbReference>
<keyword evidence="2" id="KW-0418">Kinase</keyword>
<gene>
    <name evidence="2" type="ORF">P691DRAFT_779669</name>
</gene>
<accession>A0A9P6BXT9</accession>
<proteinExistence type="predicted"/>
<evidence type="ECO:0000313" key="3">
    <source>
        <dbReference type="Proteomes" id="UP000807342"/>
    </source>
</evidence>
<name>A0A9P6BXT9_9AGAR</name>
<protein>
    <submittedName>
        <fullName evidence="2">Kinase-like protein</fullName>
    </submittedName>
</protein>
<dbReference type="InterPro" id="IPR001245">
    <property type="entry name" value="Ser-Thr/Tyr_kinase_cat_dom"/>
</dbReference>
<reference evidence="2" key="1">
    <citation type="submission" date="2020-11" db="EMBL/GenBank/DDBJ databases">
        <authorList>
            <consortium name="DOE Joint Genome Institute"/>
            <person name="Ahrendt S."/>
            <person name="Riley R."/>
            <person name="Andreopoulos W."/>
            <person name="Labutti K."/>
            <person name="Pangilinan J."/>
            <person name="Ruiz-Duenas F.J."/>
            <person name="Barrasa J.M."/>
            <person name="Sanchez-Garcia M."/>
            <person name="Camarero S."/>
            <person name="Miyauchi S."/>
            <person name="Serrano A."/>
            <person name="Linde D."/>
            <person name="Babiker R."/>
            <person name="Drula E."/>
            <person name="Ayuso-Fernandez I."/>
            <person name="Pacheco R."/>
            <person name="Padilla G."/>
            <person name="Ferreira P."/>
            <person name="Barriuso J."/>
            <person name="Kellner H."/>
            <person name="Castanera R."/>
            <person name="Alfaro M."/>
            <person name="Ramirez L."/>
            <person name="Pisabarro A.G."/>
            <person name="Kuo A."/>
            <person name="Tritt A."/>
            <person name="Lipzen A."/>
            <person name="He G."/>
            <person name="Yan M."/>
            <person name="Ng V."/>
            <person name="Cullen D."/>
            <person name="Martin F."/>
            <person name="Rosso M.-N."/>
            <person name="Henrissat B."/>
            <person name="Hibbett D."/>
            <person name="Martinez A.T."/>
            <person name="Grigoriev I.V."/>
        </authorList>
    </citation>
    <scope>NUCLEOTIDE SEQUENCE</scope>
    <source>
        <strain evidence="2">MF-IS2</strain>
    </source>
</reference>
<dbReference type="GO" id="GO:0004674">
    <property type="term" value="F:protein serine/threonine kinase activity"/>
    <property type="evidence" value="ECO:0007669"/>
    <property type="project" value="TreeGrafter"/>
</dbReference>
<dbReference type="InterPro" id="IPR011009">
    <property type="entry name" value="Kinase-like_dom_sf"/>
</dbReference>
<organism evidence="2 3">
    <name type="scientific">Macrolepiota fuliginosa MF-IS2</name>
    <dbReference type="NCBI Taxonomy" id="1400762"/>
    <lineage>
        <taxon>Eukaryota</taxon>
        <taxon>Fungi</taxon>
        <taxon>Dikarya</taxon>
        <taxon>Basidiomycota</taxon>
        <taxon>Agaricomycotina</taxon>
        <taxon>Agaricomycetes</taxon>
        <taxon>Agaricomycetidae</taxon>
        <taxon>Agaricales</taxon>
        <taxon>Agaricineae</taxon>
        <taxon>Agaricaceae</taxon>
        <taxon>Macrolepiota</taxon>
    </lineage>
</organism>
<feature type="domain" description="Protein kinase" evidence="1">
    <location>
        <begin position="1"/>
        <end position="262"/>
    </location>
</feature>
<keyword evidence="2" id="KW-0808">Transferase</keyword>
<evidence type="ECO:0000313" key="2">
    <source>
        <dbReference type="EMBL" id="KAF9441820.1"/>
    </source>
</evidence>
<dbReference type="GO" id="GO:0005524">
    <property type="term" value="F:ATP binding"/>
    <property type="evidence" value="ECO:0007669"/>
    <property type="project" value="InterPro"/>
</dbReference>
<dbReference type="InterPro" id="IPR051681">
    <property type="entry name" value="Ser/Thr_Kinases-Pseudokinases"/>
</dbReference>
<dbReference type="Pfam" id="PF07714">
    <property type="entry name" value="PK_Tyr_Ser-Thr"/>
    <property type="match status" value="1"/>
</dbReference>
<dbReference type="SUPFAM" id="SSF56112">
    <property type="entry name" value="Protein kinase-like (PK-like)"/>
    <property type="match status" value="1"/>
</dbReference>
<dbReference type="AlphaFoldDB" id="A0A9P6BXT9"/>
<evidence type="ECO:0000259" key="1">
    <source>
        <dbReference type="PROSITE" id="PS50011"/>
    </source>
</evidence>
<dbReference type="PANTHER" id="PTHR44329">
    <property type="entry name" value="SERINE/THREONINE-PROTEIN KINASE TNNI3K-RELATED"/>
    <property type="match status" value="1"/>
</dbReference>
<keyword evidence="3" id="KW-1185">Reference proteome</keyword>